<keyword evidence="2" id="KW-1185">Reference proteome</keyword>
<protein>
    <submittedName>
        <fullName evidence="1">Uncharacterized protein</fullName>
    </submittedName>
</protein>
<dbReference type="RefSeq" id="WP_077290423.1">
    <property type="nucleotide sequence ID" value="NZ_CP019630.1"/>
</dbReference>
<proteinExistence type="predicted"/>
<accession>A0ABN4WTK8</accession>
<evidence type="ECO:0000313" key="1">
    <source>
        <dbReference type="EMBL" id="AQQ02755.1"/>
    </source>
</evidence>
<sequence>MSLVEEKLIDRALELGLVDDLIGMMTGESQYADEKAFKKMDMNSSRLRGMALSHLQFMKKFGYCDEEKSVKEDGYILSSYPEYFNAWKLAGCPGISISKLEKLLEGRSK</sequence>
<name>A0ABN4WTK8_9HYPH</name>
<evidence type="ECO:0000313" key="2">
    <source>
        <dbReference type="Proteomes" id="UP000188174"/>
    </source>
</evidence>
<organism evidence="1 2">
    <name type="scientific">Roseibium algicola</name>
    <dbReference type="NCBI Taxonomy" id="2857014"/>
    <lineage>
        <taxon>Bacteria</taxon>
        <taxon>Pseudomonadati</taxon>
        <taxon>Pseudomonadota</taxon>
        <taxon>Alphaproteobacteria</taxon>
        <taxon>Hyphomicrobiales</taxon>
        <taxon>Stappiaceae</taxon>
        <taxon>Roseibium</taxon>
    </lineage>
</organism>
<dbReference type="EMBL" id="CP019630">
    <property type="protein sequence ID" value="AQQ02755.1"/>
    <property type="molecule type" value="Genomic_DNA"/>
</dbReference>
<gene>
    <name evidence="1" type="ORF">B0E33_03365</name>
</gene>
<reference evidence="1 2" key="1">
    <citation type="submission" date="2017-02" db="EMBL/GenBank/DDBJ databases">
        <authorList>
            <person name="Jeong S."/>
        </authorList>
    </citation>
    <scope>NUCLEOTIDE SEQUENCE [LARGE SCALE GENOMIC DNA]</scope>
    <source>
        <strain evidence="1 2">RMAR6-6</strain>
    </source>
</reference>
<dbReference type="Proteomes" id="UP000188174">
    <property type="component" value="Chromosome"/>
</dbReference>